<dbReference type="AlphaFoldDB" id="A0A9W7GNR5"/>
<dbReference type="GO" id="GO:0051231">
    <property type="term" value="P:spindle elongation"/>
    <property type="evidence" value="ECO:0007669"/>
    <property type="project" value="TreeGrafter"/>
</dbReference>
<dbReference type="GO" id="GO:0008017">
    <property type="term" value="F:microtubule binding"/>
    <property type="evidence" value="ECO:0007669"/>
    <property type="project" value="InterPro"/>
</dbReference>
<dbReference type="EMBL" id="BRYA01000384">
    <property type="protein sequence ID" value="GMI48289.1"/>
    <property type="molecule type" value="Genomic_DNA"/>
</dbReference>
<dbReference type="GO" id="GO:0007018">
    <property type="term" value="P:microtubule-based movement"/>
    <property type="evidence" value="ECO:0007669"/>
    <property type="project" value="InterPro"/>
</dbReference>
<comment type="similarity">
    <text evidence="6 7">Belongs to the TRAFAC class myosin-kinesin ATPase superfamily. Kinesin family.</text>
</comment>
<feature type="region of interest" description="Disordered" evidence="9">
    <location>
        <begin position="739"/>
        <end position="784"/>
    </location>
</feature>
<dbReference type="SMART" id="SM00129">
    <property type="entry name" value="KISc"/>
    <property type="match status" value="1"/>
</dbReference>
<dbReference type="PANTHER" id="PTHR47969">
    <property type="entry name" value="CHROMOSOME-ASSOCIATED KINESIN KIF4A-RELATED"/>
    <property type="match status" value="1"/>
</dbReference>
<evidence type="ECO:0000256" key="5">
    <source>
        <dbReference type="ARBA" id="ARBA00023054"/>
    </source>
</evidence>
<dbReference type="GO" id="GO:0005874">
    <property type="term" value="C:microtubule"/>
    <property type="evidence" value="ECO:0007669"/>
    <property type="project" value="UniProtKB-KW"/>
</dbReference>
<dbReference type="PRINTS" id="PR00380">
    <property type="entry name" value="KINESINHEAVY"/>
</dbReference>
<feature type="coiled-coil region" evidence="8">
    <location>
        <begin position="612"/>
        <end position="646"/>
    </location>
</feature>
<dbReference type="OrthoDB" id="3176171at2759"/>
<feature type="region of interest" description="Disordered" evidence="9">
    <location>
        <begin position="652"/>
        <end position="678"/>
    </location>
</feature>
<keyword evidence="6 7" id="KW-0505">Motor protein</keyword>
<keyword evidence="5 8" id="KW-0175">Coiled coil</keyword>
<dbReference type="Pfam" id="PF25764">
    <property type="entry name" value="KIF21A_4th"/>
    <property type="match status" value="1"/>
</dbReference>
<keyword evidence="2" id="KW-0963">Cytoplasm</keyword>
<feature type="region of interest" description="Disordered" evidence="9">
    <location>
        <begin position="35"/>
        <end position="55"/>
    </location>
</feature>
<dbReference type="Pfam" id="PF00225">
    <property type="entry name" value="Kinesin"/>
    <property type="match status" value="1"/>
</dbReference>
<evidence type="ECO:0000256" key="2">
    <source>
        <dbReference type="ARBA" id="ARBA00022490"/>
    </source>
</evidence>
<dbReference type="InterPro" id="IPR027417">
    <property type="entry name" value="P-loop_NTPase"/>
</dbReference>
<feature type="region of interest" description="Disordered" evidence="9">
    <location>
        <begin position="557"/>
        <end position="581"/>
    </location>
</feature>
<evidence type="ECO:0000313" key="12">
    <source>
        <dbReference type="Proteomes" id="UP001165065"/>
    </source>
</evidence>
<feature type="domain" description="Kinesin motor" evidence="10">
    <location>
        <begin position="58"/>
        <end position="397"/>
    </location>
</feature>
<evidence type="ECO:0000313" key="11">
    <source>
        <dbReference type="EMBL" id="GMI48289.1"/>
    </source>
</evidence>
<evidence type="ECO:0000256" key="7">
    <source>
        <dbReference type="RuleBase" id="RU000394"/>
    </source>
</evidence>
<sequence length="852" mass="95704">MVQKFHMPSPSSSNSRQIASMILEDSVLDDIMAPLPNPTSMAASPANLASDKKREDETVQVCVRTRPSDSDTFSGPRLTIDPFQSVIQNSDSSQTYRFDQVFNEDVGQEAVYESCVSSLVENFFLGYNATILAYGQTGSGKTFTMGTEFDGEEGERASLGVIPRVINEVFDFVSLNKTMNSENDWAYKVKCGFLEIYNEEIRDLLHPETDPKKIQIRENEMGGIIVQNSKDVEASSTNDAFALLRLGCGFRTTGQTRMNSKSSRSHAIFTIVLEKSKMKEDVLSNTVAKNVVCSKFHLVDLAGSERVKRTGAVGGRMKESVNINQGLMSLGKVIRGLSGKQKRGRHIPYRERKLTRFLQDSLGGNSRTLMIACISPSSDDYQESMNTLQYASQARNIRNKPVIIHNKVIESVDLGSQKEVERALREEVRALKEQLRSGGRNGKAADLMTKQLVNLQYASAEAKYLLTNLPKEHEIKSEGLRGAIASIADLLVDENTSAEDQSVAMLKRKDGHINVLREKVANLERDLQRDEEIFAAKSKEIRTLQKHLHKAVKKIKEGGGAAAAMPPTPPASRNVSTPPSSKQLSEFHLKQRQFDREIQELTINISVKKDVIKTITKSKEDAQMLMQRHEERKRELGVRIEQLLEKQSKNLENSVLSSSALSDDSFNNNGLEGDDDDELERSLEMAENELRSLSHQIKDQQRIVQLQKASARRIAELEDEIKRMEELKEKCEKDAEEWERAFEEERRDEPQPQSGSPGMEKGEEERKRGWEGGVEEDKENRGEVGEEMKAIKELKRLLIIEKRKNGELTESNLRLIKEATDAKQGRRGGGGGKVRLRRTQLKEVLPPPPGVM</sequence>
<name>A0A9W7GNR5_9STRA</name>
<comment type="subcellular location">
    <subcellularLocation>
        <location evidence="1">Cytoplasm</location>
    </subcellularLocation>
</comment>
<dbReference type="Proteomes" id="UP001165065">
    <property type="component" value="Unassembled WGS sequence"/>
</dbReference>
<dbReference type="GO" id="GO:0007052">
    <property type="term" value="P:mitotic spindle organization"/>
    <property type="evidence" value="ECO:0007669"/>
    <property type="project" value="TreeGrafter"/>
</dbReference>
<dbReference type="GO" id="GO:0005524">
    <property type="term" value="F:ATP binding"/>
    <property type="evidence" value="ECO:0007669"/>
    <property type="project" value="UniProtKB-UniRule"/>
</dbReference>
<feature type="compositionally biased region" description="Low complexity" evidence="9">
    <location>
        <begin position="652"/>
        <end position="671"/>
    </location>
</feature>
<evidence type="ECO:0000256" key="3">
    <source>
        <dbReference type="ARBA" id="ARBA00022741"/>
    </source>
</evidence>
<accession>A0A9W7GNR5</accession>
<evidence type="ECO:0000256" key="4">
    <source>
        <dbReference type="ARBA" id="ARBA00022840"/>
    </source>
</evidence>
<protein>
    <recommendedName>
        <fullName evidence="7">Kinesin-like protein</fullName>
    </recommendedName>
</protein>
<feature type="region of interest" description="Disordered" evidence="9">
    <location>
        <begin position="819"/>
        <end position="852"/>
    </location>
</feature>
<dbReference type="InterPro" id="IPR019821">
    <property type="entry name" value="Kinesin_motor_CS"/>
</dbReference>
<feature type="coiled-coil region" evidence="8">
    <location>
        <begin position="506"/>
        <end position="540"/>
    </location>
</feature>
<dbReference type="GO" id="GO:0003777">
    <property type="term" value="F:microtubule motor activity"/>
    <property type="evidence" value="ECO:0007669"/>
    <property type="project" value="InterPro"/>
</dbReference>
<dbReference type="GO" id="GO:0005737">
    <property type="term" value="C:cytoplasm"/>
    <property type="evidence" value="ECO:0007669"/>
    <property type="project" value="UniProtKB-SubCell"/>
</dbReference>
<organism evidence="11 12">
    <name type="scientific">Triparma columacea</name>
    <dbReference type="NCBI Taxonomy" id="722753"/>
    <lineage>
        <taxon>Eukaryota</taxon>
        <taxon>Sar</taxon>
        <taxon>Stramenopiles</taxon>
        <taxon>Ochrophyta</taxon>
        <taxon>Bolidophyceae</taxon>
        <taxon>Parmales</taxon>
        <taxon>Triparmaceae</taxon>
        <taxon>Triparma</taxon>
    </lineage>
</organism>
<dbReference type="GO" id="GO:0005875">
    <property type="term" value="C:microtubule associated complex"/>
    <property type="evidence" value="ECO:0007669"/>
    <property type="project" value="TreeGrafter"/>
</dbReference>
<reference evidence="12" key="1">
    <citation type="journal article" date="2023" name="Commun. Biol.">
        <title>Genome analysis of Parmales, the sister group of diatoms, reveals the evolutionary specialization of diatoms from phago-mixotrophs to photoautotrophs.</title>
        <authorList>
            <person name="Ban H."/>
            <person name="Sato S."/>
            <person name="Yoshikawa S."/>
            <person name="Yamada K."/>
            <person name="Nakamura Y."/>
            <person name="Ichinomiya M."/>
            <person name="Sato N."/>
            <person name="Blanc-Mathieu R."/>
            <person name="Endo H."/>
            <person name="Kuwata A."/>
            <person name="Ogata H."/>
        </authorList>
    </citation>
    <scope>NUCLEOTIDE SEQUENCE [LARGE SCALE GENOMIC DNA]</scope>
</reference>
<dbReference type="PROSITE" id="PS00411">
    <property type="entry name" value="KINESIN_MOTOR_1"/>
    <property type="match status" value="1"/>
</dbReference>
<evidence type="ECO:0000256" key="1">
    <source>
        <dbReference type="ARBA" id="ARBA00004496"/>
    </source>
</evidence>
<gene>
    <name evidence="11" type="ORF">TrCOL_g6691</name>
</gene>
<keyword evidence="12" id="KW-1185">Reference proteome</keyword>
<comment type="caution">
    <text evidence="11">The sequence shown here is derived from an EMBL/GenBank/DDBJ whole genome shotgun (WGS) entry which is preliminary data.</text>
</comment>
<evidence type="ECO:0000256" key="6">
    <source>
        <dbReference type="PROSITE-ProRule" id="PRU00283"/>
    </source>
</evidence>
<proteinExistence type="inferred from homology"/>
<evidence type="ECO:0000259" key="10">
    <source>
        <dbReference type="PROSITE" id="PS50067"/>
    </source>
</evidence>
<evidence type="ECO:0000256" key="9">
    <source>
        <dbReference type="SAM" id="MobiDB-lite"/>
    </source>
</evidence>
<dbReference type="SUPFAM" id="SSF52540">
    <property type="entry name" value="P-loop containing nucleoside triphosphate hydrolases"/>
    <property type="match status" value="1"/>
</dbReference>
<dbReference type="PROSITE" id="PS50067">
    <property type="entry name" value="KINESIN_MOTOR_2"/>
    <property type="match status" value="1"/>
</dbReference>
<dbReference type="InterPro" id="IPR001752">
    <property type="entry name" value="Kinesin_motor_dom"/>
</dbReference>
<evidence type="ECO:0000256" key="8">
    <source>
        <dbReference type="SAM" id="Coils"/>
    </source>
</evidence>
<dbReference type="Gene3D" id="3.40.850.10">
    <property type="entry name" value="Kinesin motor domain"/>
    <property type="match status" value="1"/>
</dbReference>
<keyword evidence="3 6" id="KW-0547">Nucleotide-binding</keyword>
<keyword evidence="7" id="KW-0493">Microtubule</keyword>
<dbReference type="PANTHER" id="PTHR47969:SF15">
    <property type="entry name" value="CHROMOSOME-ASSOCIATED KINESIN KIF4A-RELATED"/>
    <property type="match status" value="1"/>
</dbReference>
<keyword evidence="4 6" id="KW-0067">ATP-binding</keyword>
<feature type="compositionally biased region" description="Basic and acidic residues" evidence="9">
    <location>
        <begin position="739"/>
        <end position="750"/>
    </location>
</feature>
<dbReference type="InterPro" id="IPR027640">
    <property type="entry name" value="Kinesin-like_fam"/>
</dbReference>
<dbReference type="InterPro" id="IPR036961">
    <property type="entry name" value="Kinesin_motor_dom_sf"/>
</dbReference>
<feature type="compositionally biased region" description="Basic and acidic residues" evidence="9">
    <location>
        <begin position="760"/>
        <end position="770"/>
    </location>
</feature>
<feature type="binding site" evidence="6">
    <location>
        <begin position="135"/>
        <end position="142"/>
    </location>
    <ligand>
        <name>ATP</name>
        <dbReference type="ChEBI" id="CHEBI:30616"/>
    </ligand>
</feature>